<dbReference type="Proteomes" id="UP001318682">
    <property type="component" value="Chromosome"/>
</dbReference>
<comment type="pathway">
    <text evidence="1">Lipid metabolism.</text>
</comment>
<evidence type="ECO:0000256" key="7">
    <source>
        <dbReference type="ARBA" id="ARBA00039058"/>
    </source>
</evidence>
<dbReference type="InterPro" id="IPR016181">
    <property type="entry name" value="Acyl_CoA_acyltransferase"/>
</dbReference>
<dbReference type="RefSeq" id="WP_316247492.1">
    <property type="nucleotide sequence ID" value="NZ_CP143423.1"/>
</dbReference>
<protein>
    <recommendedName>
        <fullName evidence="8">L-ornithine N(alpha)-acyltransferase</fullName>
        <ecNumber evidence="7">2.3.2.30</ecNumber>
    </recommendedName>
</protein>
<accession>A0ABZ2BS70</accession>
<evidence type="ECO:0000256" key="5">
    <source>
        <dbReference type="ARBA" id="ARBA00023315"/>
    </source>
</evidence>
<name>A0ABZ2BS70_9RHOB</name>
<dbReference type="Gene3D" id="3.40.630.30">
    <property type="match status" value="1"/>
</dbReference>
<evidence type="ECO:0000256" key="9">
    <source>
        <dbReference type="ARBA" id="ARBA00045724"/>
    </source>
</evidence>
<evidence type="ECO:0000256" key="8">
    <source>
        <dbReference type="ARBA" id="ARBA00039866"/>
    </source>
</evidence>
<dbReference type="SUPFAM" id="SSF55729">
    <property type="entry name" value="Acyl-CoA N-acyltransferases (Nat)"/>
    <property type="match status" value="1"/>
</dbReference>
<gene>
    <name evidence="11" type="ORF">ROLI_019130</name>
</gene>
<comment type="function">
    <text evidence="9">Catalyzes the first step in the biosynthesis of ornithine lipids, which are phosphorus-free membrane lipids. Catalyzes the 3-hydroxyacyl-acyl carrier protein-dependent acylation of ornithine to form lyso-ornithine lipid (LOL).</text>
</comment>
<evidence type="ECO:0000256" key="3">
    <source>
        <dbReference type="ARBA" id="ARBA00022679"/>
    </source>
</evidence>
<evidence type="ECO:0000256" key="10">
    <source>
        <dbReference type="ARBA" id="ARBA00047785"/>
    </source>
</evidence>
<evidence type="ECO:0000256" key="6">
    <source>
        <dbReference type="ARBA" id="ARBA00038095"/>
    </source>
</evidence>
<proteinExistence type="inferred from homology"/>
<evidence type="ECO:0000256" key="2">
    <source>
        <dbReference type="ARBA" id="ARBA00022516"/>
    </source>
</evidence>
<dbReference type="PANTHER" id="PTHR37323:SF1">
    <property type="entry name" value="L-ORNITHINE N(ALPHA)-ACYLTRANSFERASE"/>
    <property type="match status" value="1"/>
</dbReference>
<dbReference type="EMBL" id="CP143423">
    <property type="protein sequence ID" value="WVX48830.1"/>
    <property type="molecule type" value="Genomic_DNA"/>
</dbReference>
<evidence type="ECO:0000313" key="12">
    <source>
        <dbReference type="Proteomes" id="UP001318682"/>
    </source>
</evidence>
<evidence type="ECO:0000313" key="11">
    <source>
        <dbReference type="EMBL" id="WVX48830.1"/>
    </source>
</evidence>
<keyword evidence="4" id="KW-0443">Lipid metabolism</keyword>
<dbReference type="Pfam" id="PF13444">
    <property type="entry name" value="Acetyltransf_5"/>
    <property type="match status" value="1"/>
</dbReference>
<reference evidence="11 12" key="1">
    <citation type="submission" date="2015-07" db="EMBL/GenBank/DDBJ databases">
        <authorList>
            <person name="Voget S."/>
            <person name="Dogs M."/>
            <person name="Brinkhoff T.H."/>
            <person name="Daniel R."/>
        </authorList>
    </citation>
    <scope>NUCLEOTIDE SEQUENCE [LARGE SCALE GENOMIC DNA]</scope>
    <source>
        <strain evidence="11 12">B14</strain>
    </source>
</reference>
<evidence type="ECO:0000256" key="4">
    <source>
        <dbReference type="ARBA" id="ARBA00023098"/>
    </source>
</evidence>
<dbReference type="PANTHER" id="PTHR37323">
    <property type="entry name" value="GCN5-RELATED N-ACETYLTRANSFERASE"/>
    <property type="match status" value="1"/>
</dbReference>
<comment type="catalytic activity">
    <reaction evidence="10">
        <text>a (3R)-hydroxyacyl-[ACP] + L-ornithine = a lyso-ornithine lipid + holo-[ACP] + H(+)</text>
        <dbReference type="Rhea" id="RHEA:20633"/>
        <dbReference type="Rhea" id="RHEA-COMP:9685"/>
        <dbReference type="Rhea" id="RHEA-COMP:9945"/>
        <dbReference type="ChEBI" id="CHEBI:15378"/>
        <dbReference type="ChEBI" id="CHEBI:46911"/>
        <dbReference type="ChEBI" id="CHEBI:64479"/>
        <dbReference type="ChEBI" id="CHEBI:78827"/>
        <dbReference type="ChEBI" id="CHEBI:138482"/>
        <dbReference type="EC" id="2.3.2.30"/>
    </reaction>
    <physiologicalReaction direction="left-to-right" evidence="10">
        <dbReference type="Rhea" id="RHEA:20634"/>
    </physiologicalReaction>
</comment>
<reference evidence="12" key="2">
    <citation type="submission" date="2024-01" db="EMBL/GenBank/DDBJ databases">
        <title>Roseobacter fucihabitans sp. nov., isolated from the brown alga Fucus spiralis.</title>
        <authorList>
            <person name="Hahnke S."/>
            <person name="Berger M."/>
            <person name="Schlingloff A."/>
            <person name="Athale I."/>
            <person name="Neumann-Schaal M."/>
            <person name="Adenaya A."/>
            <person name="Poehlein A."/>
            <person name="Daniel R."/>
            <person name="Pertersen J."/>
            <person name="Brinkhoff T."/>
        </authorList>
    </citation>
    <scope>NUCLEOTIDE SEQUENCE [LARGE SCALE GENOMIC DNA]</scope>
    <source>
        <strain evidence="12">B14</strain>
    </source>
</reference>
<keyword evidence="2" id="KW-0444">Lipid biosynthesis</keyword>
<keyword evidence="3" id="KW-0808">Transferase</keyword>
<evidence type="ECO:0000256" key="1">
    <source>
        <dbReference type="ARBA" id="ARBA00005189"/>
    </source>
</evidence>
<sequence length="244" mass="27216">MTSAENYRYGVRFTTDKEDIKSAQALRARCFGLDAHLDRDAFDAGCAHVLVSRADRDDLVCTFRMLDLNGAQIHNSYAAQFYDLSALAGYEGRMIEMGRFCVDPGLRDPDILRRAWGAITAYVDANDVKLLFGCASFGGTQVAPYMDAFGLLKAHHLAPKRWSPRVKAPDVFPFGARMHQKPDLKRAMAFMPPLLRSYLMMGAWVSDHAVVDHDMNSLHVFTALEVSAISAPRKRLLRALCEGV</sequence>
<dbReference type="InterPro" id="IPR052351">
    <property type="entry name" value="Ornithine_N-alpha-AT"/>
</dbReference>
<keyword evidence="5" id="KW-0012">Acyltransferase</keyword>
<comment type="similarity">
    <text evidence="6">Belongs to the acetyltransferase family. OlsB subfamily.</text>
</comment>
<organism evidence="11 12">
    <name type="scientific">Roseobacter fucihabitans</name>
    <dbReference type="NCBI Taxonomy" id="1537242"/>
    <lineage>
        <taxon>Bacteria</taxon>
        <taxon>Pseudomonadati</taxon>
        <taxon>Pseudomonadota</taxon>
        <taxon>Alphaproteobacteria</taxon>
        <taxon>Rhodobacterales</taxon>
        <taxon>Roseobacteraceae</taxon>
        <taxon>Roseobacter</taxon>
    </lineage>
</organism>
<dbReference type="EC" id="2.3.2.30" evidence="7"/>
<keyword evidence="12" id="KW-1185">Reference proteome</keyword>